<evidence type="ECO:0000313" key="3">
    <source>
        <dbReference type="EMBL" id="CBJ29945.1"/>
    </source>
</evidence>
<dbReference type="AlphaFoldDB" id="D7FMC7"/>
<dbReference type="Proteomes" id="UP000002630">
    <property type="component" value="Unassembled WGS sequence"/>
</dbReference>
<dbReference type="InParanoid" id="D7FMC7"/>
<sequence>MSMVSDIMAMLSRVSWTARVEEAAQKTKRELSELQSLITAEKALVEERRSANWLDYQPHAFHAALVILAAFGKRPEFELLLAVAPRELRLSESTGRPLTYDEHADTCSHAVCRRHAKVIVEMSKGLAREEATVGTAVDAGEEGEEEEEEEGGRRRSFSSGEVGSTAAVTADSGEGGDDNHPMTTTTTTTTRGERKSAAATAGAAPPMTRAPQGERSSALVLRSPPPSPPEDHLSSPQDCRMPDAGPASAAPVAAVMPAGRPGLAEQQQHPFAAVLPGSAAAGPQEAEGAAAAAAAAEAGERRWAQEYLPCWPTLPPTSGGGLSPNGAGGAATMIGSRNPAVPACQADDGVAPLRGGGTGDQNPPPSSSSPLQVPSFGHRQDMRLGVLSAAATAITAPAARGAAEVRRGGDRSAGGASASSRLPVGSRPSQEQCGATTSTYSLSASGDDLGLVGLAAARHGHGDPAALQATLGNSSSSSSSSTPPQAPVFYGPHRAQQQLGMPTPVAASPQHEAAALAMAMQQQQVSPVRVAVPGGVRAMQAVAPAAGTLTSRLWGMPPQQQQQPGAQASGSPSAPASGGQFVPSLPVSALGAPRPCGSVGLGAPPWQWQVGGGGGGGGGAPSAGEPRPPPAAPPSAASSDLQLMSNEMLLEDDATPDMSQRCARQGSPAAAAAAAAAVAGPAVGLEAPPAPPLPLPREGRAAATTGGPSGMTAGEASAAAIALATLSGGPATLSKTPSAAAAAAVAVGRGATAAEGGWFVGEVGGRERRSYEEEMIALWELIATGDSE</sequence>
<feature type="compositionally biased region" description="Gly residues" evidence="2">
    <location>
        <begin position="610"/>
        <end position="621"/>
    </location>
</feature>
<feature type="region of interest" description="Disordered" evidence="2">
    <location>
        <begin position="600"/>
        <end position="638"/>
    </location>
</feature>
<proteinExistence type="predicted"/>
<feature type="compositionally biased region" description="Low complexity" evidence="2">
    <location>
        <begin position="557"/>
        <end position="580"/>
    </location>
</feature>
<evidence type="ECO:0000313" key="4">
    <source>
        <dbReference type="Proteomes" id="UP000002630"/>
    </source>
</evidence>
<accession>D7FMC7</accession>
<feature type="compositionally biased region" description="Polar residues" evidence="2">
    <location>
        <begin position="427"/>
        <end position="439"/>
    </location>
</feature>
<feature type="region of interest" description="Disordered" evidence="2">
    <location>
        <begin position="465"/>
        <end position="490"/>
    </location>
</feature>
<name>D7FMC7_ECTSI</name>
<feature type="region of interest" description="Disordered" evidence="2">
    <location>
        <begin position="688"/>
        <end position="713"/>
    </location>
</feature>
<dbReference type="EMBL" id="FN649760">
    <property type="protein sequence ID" value="CBJ29945.1"/>
    <property type="molecule type" value="Genomic_DNA"/>
</dbReference>
<gene>
    <name evidence="3" type="ORF">Esi_0166_0054</name>
</gene>
<feature type="region of interest" description="Disordered" evidence="2">
    <location>
        <begin position="127"/>
        <end position="248"/>
    </location>
</feature>
<evidence type="ECO:0000256" key="2">
    <source>
        <dbReference type="SAM" id="MobiDB-lite"/>
    </source>
</evidence>
<evidence type="ECO:0000256" key="1">
    <source>
        <dbReference type="SAM" id="Coils"/>
    </source>
</evidence>
<organism evidence="3 4">
    <name type="scientific">Ectocarpus siliculosus</name>
    <name type="common">Brown alga</name>
    <name type="synonym">Conferva siliculosa</name>
    <dbReference type="NCBI Taxonomy" id="2880"/>
    <lineage>
        <taxon>Eukaryota</taxon>
        <taxon>Sar</taxon>
        <taxon>Stramenopiles</taxon>
        <taxon>Ochrophyta</taxon>
        <taxon>PX clade</taxon>
        <taxon>Phaeophyceae</taxon>
        <taxon>Ectocarpales</taxon>
        <taxon>Ectocarpaceae</taxon>
        <taxon>Ectocarpus</taxon>
    </lineage>
</organism>
<keyword evidence="4" id="KW-1185">Reference proteome</keyword>
<feature type="region of interest" description="Disordered" evidence="2">
    <location>
        <begin position="339"/>
        <end position="376"/>
    </location>
</feature>
<feature type="region of interest" description="Disordered" evidence="2">
    <location>
        <begin position="397"/>
        <end position="439"/>
    </location>
</feature>
<feature type="region of interest" description="Disordered" evidence="2">
    <location>
        <begin position="555"/>
        <end position="586"/>
    </location>
</feature>
<feature type="compositionally biased region" description="Low complexity" evidence="2">
    <location>
        <begin position="197"/>
        <end position="211"/>
    </location>
</feature>
<feature type="compositionally biased region" description="Acidic residues" evidence="2">
    <location>
        <begin position="139"/>
        <end position="150"/>
    </location>
</feature>
<feature type="coiled-coil region" evidence="1">
    <location>
        <begin position="17"/>
        <end position="44"/>
    </location>
</feature>
<reference evidence="3 4" key="1">
    <citation type="journal article" date="2010" name="Nature">
        <title>The Ectocarpus genome and the independent evolution of multicellularity in brown algae.</title>
        <authorList>
            <person name="Cock J.M."/>
            <person name="Sterck L."/>
            <person name="Rouze P."/>
            <person name="Scornet D."/>
            <person name="Allen A.E."/>
            <person name="Amoutzias G."/>
            <person name="Anthouard V."/>
            <person name="Artiguenave F."/>
            <person name="Aury J.M."/>
            <person name="Badger J.H."/>
            <person name="Beszteri B."/>
            <person name="Billiau K."/>
            <person name="Bonnet E."/>
            <person name="Bothwell J.H."/>
            <person name="Bowler C."/>
            <person name="Boyen C."/>
            <person name="Brownlee C."/>
            <person name="Carrano C.J."/>
            <person name="Charrier B."/>
            <person name="Cho G.Y."/>
            <person name="Coelho S.M."/>
            <person name="Collen J."/>
            <person name="Corre E."/>
            <person name="Da Silva C."/>
            <person name="Delage L."/>
            <person name="Delaroque N."/>
            <person name="Dittami S.M."/>
            <person name="Doulbeau S."/>
            <person name="Elias M."/>
            <person name="Farnham G."/>
            <person name="Gachon C.M."/>
            <person name="Gschloessl B."/>
            <person name="Heesch S."/>
            <person name="Jabbari K."/>
            <person name="Jubin C."/>
            <person name="Kawai H."/>
            <person name="Kimura K."/>
            <person name="Kloareg B."/>
            <person name="Kupper F.C."/>
            <person name="Lang D."/>
            <person name="Le Bail A."/>
            <person name="Leblanc C."/>
            <person name="Lerouge P."/>
            <person name="Lohr M."/>
            <person name="Lopez P.J."/>
            <person name="Martens C."/>
            <person name="Maumus F."/>
            <person name="Michel G."/>
            <person name="Miranda-Saavedra D."/>
            <person name="Morales J."/>
            <person name="Moreau H."/>
            <person name="Motomura T."/>
            <person name="Nagasato C."/>
            <person name="Napoli C.A."/>
            <person name="Nelson D.R."/>
            <person name="Nyvall-Collen P."/>
            <person name="Peters A.F."/>
            <person name="Pommier C."/>
            <person name="Potin P."/>
            <person name="Poulain J."/>
            <person name="Quesneville H."/>
            <person name="Read B."/>
            <person name="Rensing S.A."/>
            <person name="Ritter A."/>
            <person name="Rousvoal S."/>
            <person name="Samanta M."/>
            <person name="Samson G."/>
            <person name="Schroeder D.C."/>
            <person name="Segurens B."/>
            <person name="Strittmatter M."/>
            <person name="Tonon T."/>
            <person name="Tregear J.W."/>
            <person name="Valentin K."/>
            <person name="von Dassow P."/>
            <person name="Yamagishi T."/>
            <person name="Van de Peer Y."/>
            <person name="Wincker P."/>
        </authorList>
    </citation>
    <scope>NUCLEOTIDE SEQUENCE [LARGE SCALE GENOMIC DNA]</scope>
    <source>
        <strain evidence="4">Ec32 / CCAP1310/4</strain>
    </source>
</reference>
<keyword evidence="1" id="KW-0175">Coiled coil</keyword>
<protein>
    <submittedName>
        <fullName evidence="3">Uncharacterized protein</fullName>
    </submittedName>
</protein>